<keyword evidence="7" id="KW-0968">Cytoplasmic vesicle</keyword>
<feature type="compositionally biased region" description="Low complexity" evidence="8">
    <location>
        <begin position="178"/>
        <end position="201"/>
    </location>
</feature>
<dbReference type="InterPro" id="IPR029021">
    <property type="entry name" value="Prot-tyrosine_phosphatase-like"/>
</dbReference>
<dbReference type="PROSITE" id="PS00383">
    <property type="entry name" value="TYR_PHOSPHATASE_1"/>
    <property type="match status" value="1"/>
</dbReference>
<evidence type="ECO:0000256" key="1">
    <source>
        <dbReference type="ARBA" id="ARBA00004358"/>
    </source>
</evidence>
<dbReference type="InterPro" id="IPR000387">
    <property type="entry name" value="Tyr_Pase_dom"/>
</dbReference>
<reference evidence="13" key="3">
    <citation type="submission" date="2024-02" db="UniProtKB">
        <authorList>
            <consortium name="WormBaseParasite"/>
        </authorList>
    </citation>
    <scope>IDENTIFICATION</scope>
    <source>
        <strain evidence="13">pt0022</strain>
    </source>
</reference>
<dbReference type="SMART" id="SM00404">
    <property type="entry name" value="PTPc_motif"/>
    <property type="match status" value="1"/>
</dbReference>
<feature type="transmembrane region" description="Helical" evidence="9">
    <location>
        <begin position="16"/>
        <end position="38"/>
    </location>
</feature>
<dbReference type="PANTHER" id="PTHR46106">
    <property type="entry name" value="IA-2 PROTEIN TYROSINE PHOSPHATASE, ISOFORM C"/>
    <property type="match status" value="1"/>
</dbReference>
<feature type="region of interest" description="Disordered" evidence="8">
    <location>
        <begin position="178"/>
        <end position="226"/>
    </location>
</feature>
<evidence type="ECO:0008006" key="14">
    <source>
        <dbReference type="Google" id="ProtNLM"/>
    </source>
</evidence>
<dbReference type="PANTHER" id="PTHR46106:SF4">
    <property type="entry name" value="IA-2 PROTEIN TYROSINE PHOSPHATASE, ISOFORM C"/>
    <property type="match status" value="1"/>
</dbReference>
<evidence type="ECO:0000259" key="11">
    <source>
        <dbReference type="PROSITE" id="PS50056"/>
    </source>
</evidence>
<keyword evidence="2 9" id="KW-0812">Transmembrane</keyword>
<evidence type="ECO:0000256" key="4">
    <source>
        <dbReference type="ARBA" id="ARBA00022989"/>
    </source>
</evidence>
<evidence type="ECO:0000256" key="5">
    <source>
        <dbReference type="ARBA" id="ARBA00023136"/>
    </source>
</evidence>
<evidence type="ECO:0000256" key="7">
    <source>
        <dbReference type="ARBA" id="ARBA00023329"/>
    </source>
</evidence>
<dbReference type="GO" id="GO:0004725">
    <property type="term" value="F:protein tyrosine phosphatase activity"/>
    <property type="evidence" value="ECO:0007669"/>
    <property type="project" value="InterPro"/>
</dbReference>
<comment type="subcellular location">
    <subcellularLocation>
        <location evidence="1">Cytoplasmic vesicle membrane</location>
        <topology evidence="1">Single-pass type I membrane protein</topology>
    </subcellularLocation>
</comment>
<dbReference type="GO" id="GO:0030659">
    <property type="term" value="C:cytoplasmic vesicle membrane"/>
    <property type="evidence" value="ECO:0007669"/>
    <property type="project" value="UniProtKB-SubCell"/>
</dbReference>
<dbReference type="WBParaSite" id="mrna-Wban_09771">
    <property type="protein sequence ID" value="mrna-Wban_09771"/>
    <property type="gene ID" value="Wban_09771"/>
</dbReference>
<evidence type="ECO:0000256" key="8">
    <source>
        <dbReference type="SAM" id="MobiDB-lite"/>
    </source>
</evidence>
<dbReference type="InterPro" id="IPR016130">
    <property type="entry name" value="Tyr_Pase_AS"/>
</dbReference>
<evidence type="ECO:0000259" key="10">
    <source>
        <dbReference type="PROSITE" id="PS50055"/>
    </source>
</evidence>
<evidence type="ECO:0000256" key="3">
    <source>
        <dbReference type="ARBA" id="ARBA00022729"/>
    </source>
</evidence>
<dbReference type="GO" id="GO:0030141">
    <property type="term" value="C:secretory granule"/>
    <property type="evidence" value="ECO:0007669"/>
    <property type="project" value="InterPro"/>
</dbReference>
<evidence type="ECO:0000313" key="12">
    <source>
        <dbReference type="Proteomes" id="UP000093561"/>
    </source>
</evidence>
<dbReference type="FunFam" id="3.90.190.10:FF:000017">
    <property type="entry name" value="receptor-type tyrosine-protein phosphatase-like N isoform X2"/>
    <property type="match status" value="1"/>
</dbReference>
<reference evidence="12" key="2">
    <citation type="journal article" date="2016" name="Mol. Ecol.">
        <title>Population genomics of the filarial nematode parasite Wuchereria bancrofti from mosquitoes.</title>
        <authorList>
            <person name="Small S.T."/>
            <person name="Reimer L.J."/>
            <person name="Tisch D.J."/>
            <person name="King C.L."/>
            <person name="Christensen B.M."/>
            <person name="Siba P.M."/>
            <person name="Kazura J.W."/>
            <person name="Serre D."/>
            <person name="Zimmerman P.A."/>
        </authorList>
    </citation>
    <scope>NUCLEOTIDE SEQUENCE</scope>
    <source>
        <strain evidence="12">pt0022</strain>
    </source>
</reference>
<keyword evidence="6" id="KW-0325">Glycoprotein</keyword>
<dbReference type="Gene3D" id="3.90.190.10">
    <property type="entry name" value="Protein tyrosine phosphatase superfamily"/>
    <property type="match status" value="1"/>
</dbReference>
<dbReference type="AlphaFoldDB" id="A0AAF5Q449"/>
<accession>A0AAF5Q449</accession>
<feature type="domain" description="Tyrosine specific protein phosphatases" evidence="11">
    <location>
        <begin position="720"/>
        <end position="792"/>
    </location>
</feature>
<sequence>MLAGRPISGAASKTSFILIQQIIHPVAIIIFFLLAGTVNTKSANGCILYDEICEEDEVCVQDGLFGECASTTEHVALIVLNPVDYILKKVLSNQLKQLHENGYMLEDARAQCLIAYFKVVLMLQLRYDLNFCNVVNPENLWQMLQSIKMALTNDITDIQSVNSNKELLNNFIEQQQQRRQQQQQQQQQRLQRQQRRQQQQQMDFIGDVKSDDEDNNENNFNSIPERYLFDDNDNFKSKAWEDTEEKSIDNDRNMLAIEAFMPSAVPNSGEEEEEESLNFVGYHAPVLKKDIEHIGNQNTGLEKIEHKIVKGKPSYQKVNGNRVYLKVAKDLSNDKLHHLINYLDLSIAKPNQLIFDDFLLDGDQLSFRAGQSTQRSSQNKKRLDSVGGIAEDVYKRRKDIQTVSGVHVDETGIGSGREAVPVESETRDHFFIPILAVSALTLILLVTVMAVHHIREHRKKIRKSDISEFECEKYNDKALLAYQDLCRYQMTSNESTGITGTHTNHSGTTTWVDEPIVQSNLDISTGHVILSFLRDYLNDTSKIEEQWKTLNEYTNANGISSIAREEKNINKNRNPSYLPYDDTLVSIHSTINDSTFINASAIHDCDPKQANYIATQSPLPETITDFWQMIWEQAAVLIVNLANNEDQQEGQCLKYWPESGSQIYGSFEIHLVSEHIWSEDYLVRSFYLKNLKTNETRTVTQFHFLTWPKNGVPPSAKALLDFRRKINKSYRGRAAPIVVHCTDGTGRTGTFCLLDMILNRVTKGVKELNVAGSLEHLRDQRPCMVETCEQYKMVFVCLAEEITAIVAALS</sequence>
<keyword evidence="4 9" id="KW-1133">Transmembrane helix</keyword>
<dbReference type="Proteomes" id="UP000093561">
    <property type="component" value="Unassembled WGS sequence"/>
</dbReference>
<evidence type="ECO:0000313" key="13">
    <source>
        <dbReference type="WBParaSite" id="mrna-Wban_09771"/>
    </source>
</evidence>
<feature type="transmembrane region" description="Helical" evidence="9">
    <location>
        <begin position="430"/>
        <end position="454"/>
    </location>
</feature>
<dbReference type="GO" id="GO:0045202">
    <property type="term" value="C:synapse"/>
    <property type="evidence" value="ECO:0007669"/>
    <property type="project" value="TreeGrafter"/>
</dbReference>
<dbReference type="InterPro" id="IPR000242">
    <property type="entry name" value="PTP_cat"/>
</dbReference>
<dbReference type="SMART" id="SM00194">
    <property type="entry name" value="PTPc"/>
    <property type="match status" value="1"/>
</dbReference>
<organism evidence="12 13">
    <name type="scientific">Wuchereria bancrofti</name>
    <dbReference type="NCBI Taxonomy" id="6293"/>
    <lineage>
        <taxon>Eukaryota</taxon>
        <taxon>Metazoa</taxon>
        <taxon>Ecdysozoa</taxon>
        <taxon>Nematoda</taxon>
        <taxon>Chromadorea</taxon>
        <taxon>Rhabditida</taxon>
        <taxon>Spirurina</taxon>
        <taxon>Spiruromorpha</taxon>
        <taxon>Filarioidea</taxon>
        <taxon>Onchocercidae</taxon>
        <taxon>Wuchereria</taxon>
    </lineage>
</organism>
<dbReference type="Pfam" id="PF00102">
    <property type="entry name" value="Y_phosphatase"/>
    <property type="match status" value="1"/>
</dbReference>
<dbReference type="GO" id="GO:0051046">
    <property type="term" value="P:regulation of secretion"/>
    <property type="evidence" value="ECO:0007669"/>
    <property type="project" value="TreeGrafter"/>
</dbReference>
<protein>
    <recommendedName>
        <fullName evidence="14">Protein-tyrosine phosphatase containing protein</fullName>
    </recommendedName>
</protein>
<dbReference type="PROSITE" id="PS50056">
    <property type="entry name" value="TYR_PHOSPHATASE_2"/>
    <property type="match status" value="1"/>
</dbReference>
<dbReference type="PROSITE" id="PS50055">
    <property type="entry name" value="TYR_PHOSPHATASE_PTP"/>
    <property type="match status" value="1"/>
</dbReference>
<dbReference type="InterPro" id="IPR033522">
    <property type="entry name" value="IA-2/IA-2_beta"/>
</dbReference>
<evidence type="ECO:0000256" key="9">
    <source>
        <dbReference type="SAM" id="Phobius"/>
    </source>
</evidence>
<proteinExistence type="predicted"/>
<evidence type="ECO:0000256" key="6">
    <source>
        <dbReference type="ARBA" id="ARBA00023180"/>
    </source>
</evidence>
<name>A0AAF5Q449_WUCBA</name>
<keyword evidence="3" id="KW-0732">Signal</keyword>
<dbReference type="SUPFAM" id="SSF52799">
    <property type="entry name" value="(Phosphotyrosine protein) phosphatases II"/>
    <property type="match status" value="1"/>
</dbReference>
<dbReference type="PRINTS" id="PR00700">
    <property type="entry name" value="PRTYPHPHTASE"/>
</dbReference>
<feature type="domain" description="Tyrosine-protein phosphatase" evidence="10">
    <location>
        <begin position="543"/>
        <end position="801"/>
    </location>
</feature>
<dbReference type="InterPro" id="IPR003595">
    <property type="entry name" value="Tyr_Pase_cat"/>
</dbReference>
<keyword evidence="5 9" id="KW-0472">Membrane</keyword>
<reference evidence="12" key="1">
    <citation type="submission" date="2015-03" db="EMBL/GenBank/DDBJ databases">
        <title>Wuchereria bancrofti Genome Sequencing Papua New Guinea Strain.</title>
        <authorList>
            <person name="Small S.T."/>
            <person name="Serre D."/>
            <person name="Zimmerman P.A."/>
        </authorList>
    </citation>
    <scope>NUCLEOTIDE SEQUENCE [LARGE SCALE GENOMIC DNA]</scope>
    <source>
        <strain evidence="12">pt0022</strain>
    </source>
</reference>
<evidence type="ECO:0000256" key="2">
    <source>
        <dbReference type="ARBA" id="ARBA00022692"/>
    </source>
</evidence>